<dbReference type="AlphaFoldDB" id="C0PAB8"/>
<organism evidence="1">
    <name type="scientific">Zea mays</name>
    <name type="common">Maize</name>
    <dbReference type="NCBI Taxonomy" id="4577"/>
    <lineage>
        <taxon>Eukaryota</taxon>
        <taxon>Viridiplantae</taxon>
        <taxon>Streptophyta</taxon>
        <taxon>Embryophyta</taxon>
        <taxon>Tracheophyta</taxon>
        <taxon>Spermatophyta</taxon>
        <taxon>Magnoliopsida</taxon>
        <taxon>Liliopsida</taxon>
        <taxon>Poales</taxon>
        <taxon>Poaceae</taxon>
        <taxon>PACMAD clade</taxon>
        <taxon>Panicoideae</taxon>
        <taxon>Andropogonodae</taxon>
        <taxon>Andropogoneae</taxon>
        <taxon>Tripsacinae</taxon>
        <taxon>Zea</taxon>
    </lineage>
</organism>
<dbReference type="EMBL" id="BT065237">
    <property type="protein sequence ID" value="ACN31113.1"/>
    <property type="molecule type" value="mRNA"/>
</dbReference>
<sequence>MKQNCITYSINPCAASGFLETSAAGVAVLGSSSVTAGTVTVEMGTSSGVSETCMFANSLSNSLCAAGISEMFACPGPPSAFLSSCSTAIFSSAFAPTSLAALVTLLKAPVTHAAPVRTYLFFMIADPAVETLCSAAASADFVFSETWYF</sequence>
<reference evidence="1" key="1">
    <citation type="journal article" date="2009" name="PLoS Genet.">
        <title>Sequencing, mapping, and analysis of 27,455 maize full-length cDNAs.</title>
        <authorList>
            <person name="Soderlund C."/>
            <person name="Descour A."/>
            <person name="Kudrna D."/>
            <person name="Bomhoff M."/>
            <person name="Boyd L."/>
            <person name="Currie J."/>
            <person name="Angelova A."/>
            <person name="Collura K."/>
            <person name="Wissotski M."/>
            <person name="Ashley E."/>
            <person name="Morrow D."/>
            <person name="Fernandes J."/>
            <person name="Walbot V."/>
            <person name="Yu Y."/>
        </authorList>
    </citation>
    <scope>NUCLEOTIDE SEQUENCE</scope>
    <source>
        <strain evidence="1">B73</strain>
    </source>
</reference>
<name>C0PAB8_MAIZE</name>
<accession>C0PAB8</accession>
<proteinExistence type="evidence at transcript level"/>
<reference evidence="1" key="2">
    <citation type="submission" date="2012-06" db="EMBL/GenBank/DDBJ databases">
        <authorList>
            <person name="Yu Y."/>
            <person name="Currie J."/>
            <person name="Lomeli R."/>
            <person name="Angelova A."/>
            <person name="Collura K."/>
            <person name="Wissotski M."/>
            <person name="Campos D."/>
            <person name="Kudrna D."/>
            <person name="Golser W."/>
            <person name="Ashely E."/>
            <person name="Descour A."/>
            <person name="Fernandes J."/>
            <person name="Soderlund C."/>
            <person name="Walbot V."/>
        </authorList>
    </citation>
    <scope>NUCLEOTIDE SEQUENCE</scope>
    <source>
        <strain evidence="1">B73</strain>
    </source>
</reference>
<protein>
    <submittedName>
        <fullName evidence="1">Uncharacterized protein</fullName>
    </submittedName>
</protein>
<evidence type="ECO:0000313" key="1">
    <source>
        <dbReference type="EMBL" id="ACN31113.1"/>
    </source>
</evidence>